<dbReference type="RefSeq" id="WP_198733097.1">
    <property type="nucleotide sequence ID" value="NZ_JAEINH010000004.1"/>
</dbReference>
<dbReference type="EMBL" id="JAEINH010000004">
    <property type="protein sequence ID" value="MBI9114526.1"/>
    <property type="molecule type" value="Genomic_DNA"/>
</dbReference>
<dbReference type="PROSITE" id="PS50893">
    <property type="entry name" value="ABC_TRANSPORTER_2"/>
    <property type="match status" value="1"/>
</dbReference>
<dbReference type="PANTHER" id="PTHR43875:SF1">
    <property type="entry name" value="OSMOPROTECTIVE COMPOUNDS UPTAKE ATP-BINDING PROTEIN GGTA"/>
    <property type="match status" value="1"/>
</dbReference>
<sequence>MATVTYDHASRIYPGTERPAVDQLNLHVEDGEFLVLVGPSGCGKSTSLRMLAGLEDVNAGRILIGDRDVTDVQPKDRDIAMVFQNYALYPHMSVADNMGFALKIAGTPKTEIRSRVEEAAKILDLTEYLDRKPKALSGGQRQRVAMGRAIVRQPQVFLMDEPLSNLDAKLRVQTRTQIASLQRRLGVTTVYVTHDQTEALTMGDRIAVLKDGLLQQVGTPREMYDAPANVFVAGFIGSPAMNLGTFSVADGSAHIGQARIPVSRDALASLTPEDNNKITLGFRPEALDIVSASDPSAIPVEVNIVEELGSDAYVYGTLKGGQGELSSPEAGENEVIVRINPRTAPAKGERIHVSIRPGQEHVFSSSSGLRLSNA</sequence>
<dbReference type="InterPro" id="IPR040582">
    <property type="entry name" value="OB_MalK-like"/>
</dbReference>
<dbReference type="Gene3D" id="2.40.50.100">
    <property type="match status" value="1"/>
</dbReference>
<keyword evidence="1" id="KW-0813">Transport</keyword>
<dbReference type="FunFam" id="3.40.50.300:FF:000042">
    <property type="entry name" value="Maltose/maltodextrin ABC transporter, ATP-binding protein"/>
    <property type="match status" value="1"/>
</dbReference>
<evidence type="ECO:0000256" key="2">
    <source>
        <dbReference type="ARBA" id="ARBA00022741"/>
    </source>
</evidence>
<dbReference type="Proteomes" id="UP000602087">
    <property type="component" value="Unassembled WGS sequence"/>
</dbReference>
<evidence type="ECO:0000256" key="3">
    <source>
        <dbReference type="ARBA" id="ARBA00022840"/>
    </source>
</evidence>
<evidence type="ECO:0000259" key="4">
    <source>
        <dbReference type="PROSITE" id="PS50893"/>
    </source>
</evidence>
<dbReference type="InterPro" id="IPR027417">
    <property type="entry name" value="P-loop_NTPase"/>
</dbReference>
<comment type="caution">
    <text evidence="5">The sequence shown here is derived from an EMBL/GenBank/DDBJ whole genome shotgun (WGS) entry which is preliminary data.</text>
</comment>
<dbReference type="SMART" id="SM00382">
    <property type="entry name" value="AAA"/>
    <property type="match status" value="1"/>
</dbReference>
<dbReference type="GO" id="GO:0055052">
    <property type="term" value="C:ATP-binding cassette (ABC) transporter complex, substrate-binding subunit-containing"/>
    <property type="evidence" value="ECO:0007669"/>
    <property type="project" value="TreeGrafter"/>
</dbReference>
<dbReference type="PROSITE" id="PS00211">
    <property type="entry name" value="ABC_TRANSPORTER_1"/>
    <property type="match status" value="1"/>
</dbReference>
<protein>
    <submittedName>
        <fullName evidence="5">Sn-glycerol-3-phosphate ABC transporter ATP-binding protein UgpC</fullName>
    </submittedName>
</protein>
<reference evidence="5" key="1">
    <citation type="submission" date="2020-12" db="EMBL/GenBank/DDBJ databases">
        <title>Sanguibacter suaedae sp. nov., isolated from Suaeda aralocaspica.</title>
        <authorList>
            <person name="Ma Q."/>
        </authorList>
    </citation>
    <scope>NUCLEOTIDE SEQUENCE</scope>
    <source>
        <strain evidence="5">YZGR15</strain>
    </source>
</reference>
<evidence type="ECO:0000256" key="1">
    <source>
        <dbReference type="ARBA" id="ARBA00022448"/>
    </source>
</evidence>
<dbReference type="GO" id="GO:0016887">
    <property type="term" value="F:ATP hydrolysis activity"/>
    <property type="evidence" value="ECO:0007669"/>
    <property type="project" value="InterPro"/>
</dbReference>
<dbReference type="Pfam" id="PF17912">
    <property type="entry name" value="OB_MalK"/>
    <property type="match status" value="1"/>
</dbReference>
<dbReference type="GO" id="GO:0005524">
    <property type="term" value="F:ATP binding"/>
    <property type="evidence" value="ECO:0007669"/>
    <property type="project" value="UniProtKB-KW"/>
</dbReference>
<dbReference type="PANTHER" id="PTHR43875">
    <property type="entry name" value="MALTODEXTRIN IMPORT ATP-BINDING PROTEIN MSMX"/>
    <property type="match status" value="1"/>
</dbReference>
<proteinExistence type="predicted"/>
<evidence type="ECO:0000313" key="5">
    <source>
        <dbReference type="EMBL" id="MBI9114526.1"/>
    </source>
</evidence>
<accession>A0A934I5B5</accession>
<dbReference type="CDD" id="cd03301">
    <property type="entry name" value="ABC_MalK_N"/>
    <property type="match status" value="1"/>
</dbReference>
<feature type="domain" description="ABC transporter" evidence="4">
    <location>
        <begin position="4"/>
        <end position="236"/>
    </location>
</feature>
<dbReference type="InterPro" id="IPR012340">
    <property type="entry name" value="NA-bd_OB-fold"/>
</dbReference>
<dbReference type="GO" id="GO:0140359">
    <property type="term" value="F:ABC-type transporter activity"/>
    <property type="evidence" value="ECO:0007669"/>
    <property type="project" value="InterPro"/>
</dbReference>
<organism evidence="5 6">
    <name type="scientific">Sanguibacter suaedae</name>
    <dbReference type="NCBI Taxonomy" id="2795737"/>
    <lineage>
        <taxon>Bacteria</taxon>
        <taxon>Bacillati</taxon>
        <taxon>Actinomycetota</taxon>
        <taxon>Actinomycetes</taxon>
        <taxon>Micrococcales</taxon>
        <taxon>Sanguibacteraceae</taxon>
        <taxon>Sanguibacter</taxon>
    </lineage>
</organism>
<dbReference type="InterPro" id="IPR047641">
    <property type="entry name" value="ABC_transpr_MalK/UgpC-like"/>
</dbReference>
<name>A0A934I5B5_9MICO</name>
<dbReference type="InterPro" id="IPR015855">
    <property type="entry name" value="ABC_transpr_MalK-like"/>
</dbReference>
<dbReference type="SUPFAM" id="SSF52540">
    <property type="entry name" value="P-loop containing nucleoside triphosphate hydrolases"/>
    <property type="match status" value="1"/>
</dbReference>
<dbReference type="Gene3D" id="2.40.50.140">
    <property type="entry name" value="Nucleic acid-binding proteins"/>
    <property type="match status" value="1"/>
</dbReference>
<dbReference type="InterPro" id="IPR017871">
    <property type="entry name" value="ABC_transporter-like_CS"/>
</dbReference>
<dbReference type="InterPro" id="IPR003593">
    <property type="entry name" value="AAA+_ATPase"/>
</dbReference>
<dbReference type="AlphaFoldDB" id="A0A934I5B5"/>
<dbReference type="GO" id="GO:0008643">
    <property type="term" value="P:carbohydrate transport"/>
    <property type="evidence" value="ECO:0007669"/>
    <property type="project" value="InterPro"/>
</dbReference>
<dbReference type="InterPro" id="IPR008995">
    <property type="entry name" value="Mo/tungstate-bd_C_term_dom"/>
</dbReference>
<dbReference type="SUPFAM" id="SSF50331">
    <property type="entry name" value="MOP-like"/>
    <property type="match status" value="1"/>
</dbReference>
<keyword evidence="2" id="KW-0547">Nucleotide-binding</keyword>
<keyword evidence="6" id="KW-1185">Reference proteome</keyword>
<keyword evidence="3 5" id="KW-0067">ATP-binding</keyword>
<dbReference type="NCBIfam" id="NF008653">
    <property type="entry name" value="PRK11650.1"/>
    <property type="match status" value="1"/>
</dbReference>
<gene>
    <name evidence="5" type="primary">ugpC</name>
    <name evidence="5" type="ORF">JAV76_05810</name>
</gene>
<dbReference type="Pfam" id="PF00005">
    <property type="entry name" value="ABC_tran"/>
    <property type="match status" value="1"/>
</dbReference>
<evidence type="ECO:0000313" key="6">
    <source>
        <dbReference type="Proteomes" id="UP000602087"/>
    </source>
</evidence>
<dbReference type="InterPro" id="IPR003439">
    <property type="entry name" value="ABC_transporter-like_ATP-bd"/>
</dbReference>
<dbReference type="Gene3D" id="3.40.50.300">
    <property type="entry name" value="P-loop containing nucleotide triphosphate hydrolases"/>
    <property type="match status" value="1"/>
</dbReference>